<comment type="caution">
    <text evidence="1">The sequence shown here is derived from an EMBL/GenBank/DDBJ whole genome shotgun (WGS) entry which is preliminary data.</text>
</comment>
<dbReference type="InterPro" id="IPR009010">
    <property type="entry name" value="Asp_de-COase-like_dom_sf"/>
</dbReference>
<keyword evidence="2" id="KW-1185">Reference proteome</keyword>
<reference evidence="1 2" key="1">
    <citation type="submission" date="2020-08" db="EMBL/GenBank/DDBJ databases">
        <title>Genomic Encyclopedia of Type Strains, Phase IV (KMG-IV): sequencing the most valuable type-strain genomes for metagenomic binning, comparative biology and taxonomic classification.</title>
        <authorList>
            <person name="Goeker M."/>
        </authorList>
    </citation>
    <scope>NUCLEOTIDE SEQUENCE [LARGE SCALE GENOMIC DNA]</scope>
    <source>
        <strain evidence="1 2">DSM 14590</strain>
    </source>
</reference>
<gene>
    <name evidence="1" type="ORF">HNR78_001352</name>
</gene>
<protein>
    <submittedName>
        <fullName evidence="1">Uncharacterized protein</fullName>
    </submittedName>
</protein>
<organism evidence="1 2">
    <name type="scientific">Parageobacillus toebii NBRC 107807</name>
    <dbReference type="NCBI Taxonomy" id="1223503"/>
    <lineage>
        <taxon>Bacteria</taxon>
        <taxon>Bacillati</taxon>
        <taxon>Bacillota</taxon>
        <taxon>Bacilli</taxon>
        <taxon>Bacillales</taxon>
        <taxon>Anoxybacillaceae</taxon>
        <taxon>Parageobacillus</taxon>
    </lineage>
</organism>
<dbReference type="AlphaFoldDB" id="A0AA89SRR7"/>
<dbReference type="EMBL" id="JACICZ010000004">
    <property type="protein sequence ID" value="MBB3868469.1"/>
    <property type="molecule type" value="Genomic_DNA"/>
</dbReference>
<evidence type="ECO:0000313" key="1">
    <source>
        <dbReference type="EMBL" id="MBB3868469.1"/>
    </source>
</evidence>
<name>A0AA89SRR7_9BACL</name>
<evidence type="ECO:0000313" key="2">
    <source>
        <dbReference type="Proteomes" id="UP000613002"/>
    </source>
</evidence>
<proteinExistence type="predicted"/>
<sequence>MKFGGAVNVLTSDRESDNGCGSTLYDCLVNIEKLKK</sequence>
<dbReference type="Proteomes" id="UP000613002">
    <property type="component" value="Unassembled WGS sequence"/>
</dbReference>
<accession>A0AA89SRR7</accession>
<dbReference type="Gene3D" id="2.40.40.20">
    <property type="match status" value="1"/>
</dbReference>
<dbReference type="SUPFAM" id="SSF50692">
    <property type="entry name" value="ADC-like"/>
    <property type="match status" value="1"/>
</dbReference>